<sequence>MNILMFSLIILTLNFWVASFLIRKPQNQMESMVSTMSLCSSFGLVIGFIIWFHFYNQPLIATLTAIAVGSIMGLIIGAKFGPHSQLEGFFSGLMASMMAVMLLFMFPVSEGTFLIMIGLAFLSGITILFVAKSYELNYRFLILSCIVVSLIFYLFPKDTIDSNKHEPLTHHKGH</sequence>
<feature type="transmembrane region" description="Helical" evidence="1">
    <location>
        <begin position="35"/>
        <end position="54"/>
    </location>
</feature>
<reference evidence="3" key="1">
    <citation type="journal article" date="2019" name="Int. J. Syst. Evol. Microbiol.">
        <title>The Global Catalogue of Microorganisms (GCM) 10K type strain sequencing project: providing services to taxonomists for standard genome sequencing and annotation.</title>
        <authorList>
            <consortium name="The Broad Institute Genomics Platform"/>
            <consortium name="The Broad Institute Genome Sequencing Center for Infectious Disease"/>
            <person name="Wu L."/>
            <person name="Ma J."/>
        </authorList>
    </citation>
    <scope>NUCLEOTIDE SEQUENCE [LARGE SCALE GENOMIC DNA]</scope>
    <source>
        <strain evidence="3">TISTR 1571</strain>
    </source>
</reference>
<name>A0ABW5QDG9_9BACI</name>
<proteinExistence type="predicted"/>
<feature type="transmembrane region" description="Helical" evidence="1">
    <location>
        <begin position="88"/>
        <end position="106"/>
    </location>
</feature>
<feature type="transmembrane region" description="Helical" evidence="1">
    <location>
        <begin position="6"/>
        <end position="23"/>
    </location>
</feature>
<organism evidence="2 3">
    <name type="scientific">Piscibacillus salipiscarius</name>
    <dbReference type="NCBI Taxonomy" id="299480"/>
    <lineage>
        <taxon>Bacteria</taxon>
        <taxon>Bacillati</taxon>
        <taxon>Bacillota</taxon>
        <taxon>Bacilli</taxon>
        <taxon>Bacillales</taxon>
        <taxon>Bacillaceae</taxon>
        <taxon>Piscibacillus</taxon>
    </lineage>
</organism>
<dbReference type="RefSeq" id="WP_377330079.1">
    <property type="nucleotide sequence ID" value="NZ_JBHUMZ010000050.1"/>
</dbReference>
<evidence type="ECO:0008006" key="4">
    <source>
        <dbReference type="Google" id="ProtNLM"/>
    </source>
</evidence>
<evidence type="ECO:0000256" key="1">
    <source>
        <dbReference type="SAM" id="Phobius"/>
    </source>
</evidence>
<evidence type="ECO:0000313" key="3">
    <source>
        <dbReference type="Proteomes" id="UP001597452"/>
    </source>
</evidence>
<keyword evidence="3" id="KW-1185">Reference proteome</keyword>
<comment type="caution">
    <text evidence="2">The sequence shown here is derived from an EMBL/GenBank/DDBJ whole genome shotgun (WGS) entry which is preliminary data.</text>
</comment>
<feature type="transmembrane region" description="Helical" evidence="1">
    <location>
        <begin position="112"/>
        <end position="131"/>
    </location>
</feature>
<dbReference type="Proteomes" id="UP001597452">
    <property type="component" value="Unassembled WGS sequence"/>
</dbReference>
<feature type="transmembrane region" description="Helical" evidence="1">
    <location>
        <begin position="138"/>
        <end position="155"/>
    </location>
</feature>
<keyword evidence="1" id="KW-0812">Transmembrane</keyword>
<keyword evidence="1" id="KW-1133">Transmembrane helix</keyword>
<feature type="transmembrane region" description="Helical" evidence="1">
    <location>
        <begin position="60"/>
        <end position="81"/>
    </location>
</feature>
<dbReference type="EMBL" id="JBHUMZ010000050">
    <property type="protein sequence ID" value="MFD2640009.1"/>
    <property type="molecule type" value="Genomic_DNA"/>
</dbReference>
<protein>
    <recommendedName>
        <fullName evidence="4">DUF4203 domain-containing protein</fullName>
    </recommendedName>
</protein>
<gene>
    <name evidence="2" type="ORF">ACFSW4_14160</name>
</gene>
<accession>A0ABW5QDG9</accession>
<keyword evidence="1" id="KW-0472">Membrane</keyword>
<evidence type="ECO:0000313" key="2">
    <source>
        <dbReference type="EMBL" id="MFD2640009.1"/>
    </source>
</evidence>